<name>A0ACC3BT94_PYRYE</name>
<accession>A0ACC3BT94</accession>
<reference evidence="1" key="1">
    <citation type="submission" date="2019-11" db="EMBL/GenBank/DDBJ databases">
        <title>Nori genome reveals adaptations in red seaweeds to the harsh intertidal environment.</title>
        <authorList>
            <person name="Wang D."/>
            <person name="Mao Y."/>
        </authorList>
    </citation>
    <scope>NUCLEOTIDE SEQUENCE</scope>
    <source>
        <tissue evidence="1">Gametophyte</tissue>
    </source>
</reference>
<organism evidence="1 2">
    <name type="scientific">Pyropia yezoensis</name>
    <name type="common">Susabi-nori</name>
    <name type="synonym">Porphyra yezoensis</name>
    <dbReference type="NCBI Taxonomy" id="2788"/>
    <lineage>
        <taxon>Eukaryota</taxon>
        <taxon>Rhodophyta</taxon>
        <taxon>Bangiophyceae</taxon>
        <taxon>Bangiales</taxon>
        <taxon>Bangiaceae</taxon>
        <taxon>Pyropia</taxon>
    </lineage>
</organism>
<protein>
    <submittedName>
        <fullName evidence="1">Uncharacterized protein</fullName>
    </submittedName>
</protein>
<keyword evidence="2" id="KW-1185">Reference proteome</keyword>
<evidence type="ECO:0000313" key="1">
    <source>
        <dbReference type="EMBL" id="KAK1861107.1"/>
    </source>
</evidence>
<proteinExistence type="predicted"/>
<dbReference type="Proteomes" id="UP000798662">
    <property type="component" value="Chromosome 1"/>
</dbReference>
<dbReference type="EMBL" id="CM020618">
    <property type="protein sequence ID" value="KAK1861107.1"/>
    <property type="molecule type" value="Genomic_DNA"/>
</dbReference>
<evidence type="ECO:0000313" key="2">
    <source>
        <dbReference type="Proteomes" id="UP000798662"/>
    </source>
</evidence>
<gene>
    <name evidence="1" type="ORF">I4F81_003691</name>
</gene>
<comment type="caution">
    <text evidence="1">The sequence shown here is derived from an EMBL/GenBank/DDBJ whole genome shotgun (WGS) entry which is preliminary data.</text>
</comment>
<sequence>MAGAVGGTWRGVGQRLSSQGARLAEGSVARVVKDEQGKWKTPSVVSFTEDGMAVGYGAVANLTTNPGNTVYTIKRLIGQPWSAPCVQRDVKALRYTVKNQQDGQTTDAPFVHVDYQGKQCEFSYEQIAGFIIDHLITMAEKQLNGEAASVIVTVPAHFNNDQREATKAADRLGTRADVTTLLNEPTAAAIAMGYIDTAAVDEGQLAGSRNIVVVDFGGGTCDVTVIAIRKSETLSQPFVSALATGGDPHLGGEDVDARVADKVRDKLLAARKGKALSVKLDARVRKACVEAKITLSTATRSELSIMSGLGEHDEFEMEIRRQDLDQ</sequence>